<dbReference type="Proteomes" id="UP000053455">
    <property type="component" value="Unassembled WGS sequence"/>
</dbReference>
<evidence type="ECO:0008006" key="3">
    <source>
        <dbReference type="Google" id="ProtNLM"/>
    </source>
</evidence>
<accession>A0A0H0XX44</accession>
<dbReference type="PATRIC" id="fig|874156.12.peg.1019"/>
<gene>
    <name evidence="1" type="ORF">AAV99_04915</name>
</gene>
<name>A0A0H0XX44_9SPHN</name>
<dbReference type="EMBL" id="LBHU01000001">
    <property type="protein sequence ID" value="KLI64850.1"/>
    <property type="molecule type" value="Genomic_DNA"/>
</dbReference>
<evidence type="ECO:0000313" key="1">
    <source>
        <dbReference type="EMBL" id="KLI64850.1"/>
    </source>
</evidence>
<evidence type="ECO:0000313" key="2">
    <source>
        <dbReference type="Proteomes" id="UP000053455"/>
    </source>
</evidence>
<proteinExistence type="predicted"/>
<organism evidence="1 2">
    <name type="scientific">Aurantiacibacter marinus</name>
    <dbReference type="NCBI Taxonomy" id="874156"/>
    <lineage>
        <taxon>Bacteria</taxon>
        <taxon>Pseudomonadati</taxon>
        <taxon>Pseudomonadota</taxon>
        <taxon>Alphaproteobacteria</taxon>
        <taxon>Sphingomonadales</taxon>
        <taxon>Erythrobacteraceae</taxon>
        <taxon>Aurantiacibacter</taxon>
    </lineage>
</organism>
<sequence>MTDPISFTSATPRFGLPNLFVAQAQKEFTVNEALARLDGLLHPAIVAEADVPPAAPDEGQAWLVGAQPIGDWADHPGAIALWQAQNWLFVEPTPGMSVYDLAAACVARYDGIWQRAATIAEPAGGPIEDIQARTAINQLITALVGAGILPAV</sequence>
<dbReference type="Pfam" id="PF10983">
    <property type="entry name" value="DUF2793"/>
    <property type="match status" value="1"/>
</dbReference>
<dbReference type="OrthoDB" id="564699at2"/>
<dbReference type="STRING" id="874156.GCA_001021555_00293"/>
<keyword evidence="2" id="KW-1185">Reference proteome</keyword>
<dbReference type="InterPro" id="IPR021251">
    <property type="entry name" value="DUF2793"/>
</dbReference>
<dbReference type="RefSeq" id="WP_047092719.1">
    <property type="nucleotide sequence ID" value="NZ_LBHU01000001.1"/>
</dbReference>
<dbReference type="AlphaFoldDB" id="A0A0H0XX44"/>
<protein>
    <recommendedName>
        <fullName evidence="3">DUF2793 domain-containing protein</fullName>
    </recommendedName>
</protein>
<reference evidence="1 2" key="1">
    <citation type="submission" date="2015-04" db="EMBL/GenBank/DDBJ databases">
        <title>The draft genome sequence of Erythrobacter marinus HWDM-33.</title>
        <authorList>
            <person name="Zhuang L."/>
            <person name="Liu Y."/>
            <person name="Shao Z."/>
        </authorList>
    </citation>
    <scope>NUCLEOTIDE SEQUENCE [LARGE SCALE GENOMIC DNA]</scope>
    <source>
        <strain evidence="1 2">HWDM-33</strain>
    </source>
</reference>
<comment type="caution">
    <text evidence="1">The sequence shown here is derived from an EMBL/GenBank/DDBJ whole genome shotgun (WGS) entry which is preliminary data.</text>
</comment>